<dbReference type="SUPFAM" id="SSF53901">
    <property type="entry name" value="Thiolase-like"/>
    <property type="match status" value="2"/>
</dbReference>
<dbReference type="SUPFAM" id="SSF52151">
    <property type="entry name" value="FabD/lysophospholipase-like"/>
    <property type="match status" value="1"/>
</dbReference>
<protein>
    <submittedName>
        <fullName evidence="2">PfaB family protein</fullName>
    </submittedName>
</protein>
<gene>
    <name evidence="2" type="ORF">NIES80_07170</name>
</gene>
<sequence>MKLMAQNPKLAIIGMDCFISNSSTLNKFERLIYETKQDAVRSEDYQQSPLSREVINSALKDAQIKPETKIGLIIISPLENSTLASYISAEVGFLSVEKSLLSALDMSQKLLSNQQVEAVLIVGIDRNYLMEVNTGVYTFSYDENAKDIIKTAGVAAVVLELHETAKQQNRCIYAVIDGLSVVKHSPNHPEVVTQVCQEGFQIADIKAADIGYLEVVASGILNADTAEIQGLISAYQTEKENLSCAMGSVKANIGNTQATAGIFSLIKTALCLYHRYIPGVPHWSNPKQPEIWRGSPFYVAVESKPWFLEPGATKRIAAVNMMEEDNQDNTYGHLILSEEISQRERNSKYLEQMPYYLFTIAGDDPASLLRQITALQENITGISCLDQLASNYFQKYQRYQKSTYALAILSRHPEELKREIERAIQGVNIAFDTGKDWQTPLGSYFTVNPQGKKGHVAFVYPGSFTSYIGIGRNIFRLFPELHNDVVIKSVYNRVANIEKILYPRSIDKLSKRQLETIEQTLINDPVSMLESEVGFAGLMTAILKNYFQIQSPYAFGYSLGETSMMLAQGIWTSFKSTSDYLNSSPLFKTRLSGPKNAVRQHWGLPLIHENKGEEFWSNYILICSCSQVKEVLKNENLVYIPLINTPEEVVIAGETQACQRVIETLKCDAFPTSINHVIHCEAMQSEYDELVKVNTLPTQTDSNTIFYSAAEYAPMKIDGHLIGKNIAKALCQQLDFPRLVNHVYNDQIRIFIEVGVGSNCSRWISEILKHQEHLTVSLNKRGVDDHTSIIKALAKLFSHRVELDLSPLYSLANIKFEQDIAYKNQSSLLDTSLFNYERSIKSLPNYQGLNDNNLRLAKAHSFLLQSRQRSLQELSLFLQQQLDLYKKMVIQTRKEK</sequence>
<dbReference type="InterPro" id="IPR016039">
    <property type="entry name" value="Thiolase-like"/>
</dbReference>
<name>A0A480AFW6_9CYAN</name>
<feature type="domain" description="Ketosynthase family 3 (KS3)" evidence="1">
    <location>
        <begin position="1"/>
        <end position="335"/>
    </location>
</feature>
<organism evidence="2 3">
    <name type="scientific">Dolichospermum planctonicum</name>
    <dbReference type="NCBI Taxonomy" id="136072"/>
    <lineage>
        <taxon>Bacteria</taxon>
        <taxon>Bacillati</taxon>
        <taxon>Cyanobacteriota</taxon>
        <taxon>Cyanophyceae</taxon>
        <taxon>Nostocales</taxon>
        <taxon>Aphanizomenonaceae</taxon>
        <taxon>Dolichospermum</taxon>
    </lineage>
</organism>
<dbReference type="SMART" id="SM00825">
    <property type="entry name" value="PKS_KS"/>
    <property type="match status" value="1"/>
</dbReference>
<dbReference type="InterPro" id="IPR016035">
    <property type="entry name" value="Acyl_Trfase/lysoPLipase"/>
</dbReference>
<evidence type="ECO:0000313" key="3">
    <source>
        <dbReference type="Proteomes" id="UP000299367"/>
    </source>
</evidence>
<dbReference type="PANTHER" id="PTHR43074:SF1">
    <property type="entry name" value="BETA-KETOACYL SYNTHASE FAMILY PROTEIN-RELATED"/>
    <property type="match status" value="1"/>
</dbReference>
<dbReference type="GO" id="GO:0016746">
    <property type="term" value="F:acyltransferase activity"/>
    <property type="evidence" value="ECO:0007669"/>
    <property type="project" value="InterPro"/>
</dbReference>
<dbReference type="Gene3D" id="3.30.70.3290">
    <property type="match status" value="1"/>
</dbReference>
<evidence type="ECO:0000259" key="1">
    <source>
        <dbReference type="PROSITE" id="PS52004"/>
    </source>
</evidence>
<dbReference type="EMBL" id="BJCF01000005">
    <property type="protein sequence ID" value="GCL41024.1"/>
    <property type="molecule type" value="Genomic_DNA"/>
</dbReference>
<dbReference type="InterPro" id="IPR052568">
    <property type="entry name" value="PKS-FAS_Synthase"/>
</dbReference>
<dbReference type="Gene3D" id="3.40.366.10">
    <property type="entry name" value="Malonyl-Coenzyme A Acyl Carrier Protein, domain 2"/>
    <property type="match status" value="2"/>
</dbReference>
<dbReference type="InterPro" id="IPR020841">
    <property type="entry name" value="PKS_Beta-ketoAc_synthase_dom"/>
</dbReference>
<dbReference type="Gene3D" id="3.40.47.10">
    <property type="match status" value="1"/>
</dbReference>
<evidence type="ECO:0000313" key="2">
    <source>
        <dbReference type="EMBL" id="GCL41024.1"/>
    </source>
</evidence>
<reference evidence="3" key="1">
    <citation type="submission" date="2019-02" db="EMBL/GenBank/DDBJ databases">
        <title>Draft genome sequence of Dolichospermum planctonicum NIES-80.</title>
        <authorList>
            <person name="Yamaguchi H."/>
            <person name="Suzuki S."/>
            <person name="Kawachi M."/>
        </authorList>
    </citation>
    <scope>NUCLEOTIDE SEQUENCE [LARGE SCALE GENOMIC DNA]</scope>
    <source>
        <strain evidence="3">NIES-80</strain>
    </source>
</reference>
<comment type="caution">
    <text evidence="2">The sequence shown here is derived from an EMBL/GenBank/DDBJ whole genome shotgun (WGS) entry which is preliminary data.</text>
</comment>
<dbReference type="NCBIfam" id="TIGR02816">
    <property type="entry name" value="pfaB_fam"/>
    <property type="match status" value="1"/>
</dbReference>
<proteinExistence type="predicted"/>
<accession>A0A480AFW6</accession>
<dbReference type="RefSeq" id="WP_201275413.1">
    <property type="nucleotide sequence ID" value="NZ_BJCF01000005.1"/>
</dbReference>
<dbReference type="Proteomes" id="UP000299367">
    <property type="component" value="Unassembled WGS sequence"/>
</dbReference>
<dbReference type="PROSITE" id="PS52004">
    <property type="entry name" value="KS3_2"/>
    <property type="match status" value="1"/>
</dbReference>
<dbReference type="InterPro" id="IPR001227">
    <property type="entry name" value="Ac_transferase_dom_sf"/>
</dbReference>
<dbReference type="Pfam" id="PF02801">
    <property type="entry name" value="Ketoacyl-synt_C"/>
    <property type="match status" value="1"/>
</dbReference>
<dbReference type="InterPro" id="IPR014181">
    <property type="entry name" value="Omega3_polyunsat_FA_synth-like"/>
</dbReference>
<dbReference type="PANTHER" id="PTHR43074">
    <property type="entry name" value="OMEGA-3 POLYUNSATURATED FATTY ACID SYNTHASE PFAB-RELATED"/>
    <property type="match status" value="1"/>
</dbReference>
<dbReference type="InterPro" id="IPR014031">
    <property type="entry name" value="Ketoacyl_synth_C"/>
</dbReference>
<dbReference type="AlphaFoldDB" id="A0A480AFW6"/>